<keyword evidence="2" id="KW-0456">Lyase</keyword>
<keyword evidence="3" id="KW-1133">Transmembrane helix</keyword>
<sequence>MDHSVKAMTPHRKVAFSRLCHKHRFENDELEELYRRYTLKLQQASVAAASALMLLLCLLLAALHVAYAQAAAPTPITLLVLSLVLAALLVLLNSRVMRHSYLMPTCYLLLVLGAVLVALALPLPAGWSWIGWQVYATAGQGVWQAAFIAFLVYALTPVSTPIALAYGVVLPSCQVALAATLATPFAPLHWQQVSVTKPAGFLVAAVPTPGLHGPRWVACRPHGQHGGLPAPAHPTPARRDPAGDVALVGGLMT</sequence>
<organism evidence="5">
    <name type="scientific">Scylla olivacea</name>
    <name type="common">Orange mud crab</name>
    <name type="synonym">Cancer olivacea</name>
    <dbReference type="NCBI Taxonomy" id="85551"/>
    <lineage>
        <taxon>Eukaryota</taxon>
        <taxon>Metazoa</taxon>
        <taxon>Ecdysozoa</taxon>
        <taxon>Arthropoda</taxon>
        <taxon>Crustacea</taxon>
        <taxon>Multicrustacea</taxon>
        <taxon>Malacostraca</taxon>
        <taxon>Eumalacostraca</taxon>
        <taxon>Eucarida</taxon>
        <taxon>Decapoda</taxon>
        <taxon>Pleocyemata</taxon>
        <taxon>Brachyura</taxon>
        <taxon>Eubrachyura</taxon>
        <taxon>Portunoidea</taxon>
        <taxon>Portunidae</taxon>
        <taxon>Portuninae</taxon>
        <taxon>Scylla</taxon>
    </lineage>
</organism>
<dbReference type="PANTHER" id="PTHR45627:SF26">
    <property type="entry name" value="ADENYLATE CYCLASE TYPE 1"/>
    <property type="match status" value="1"/>
</dbReference>
<reference evidence="5" key="1">
    <citation type="submission" date="2015-09" db="EMBL/GenBank/DDBJ databases">
        <title>Scylla olivacea transcriptome.</title>
        <authorList>
            <person name="Ikhwanuddin M."/>
        </authorList>
    </citation>
    <scope>NUCLEOTIDE SEQUENCE</scope>
</reference>
<evidence type="ECO:0000256" key="3">
    <source>
        <dbReference type="SAM" id="Phobius"/>
    </source>
</evidence>
<dbReference type="EMBL" id="GDRN01025156">
    <property type="protein sequence ID" value="JAI67729.1"/>
    <property type="molecule type" value="Transcribed_RNA"/>
</dbReference>
<dbReference type="GO" id="GO:0006171">
    <property type="term" value="P:cAMP biosynthetic process"/>
    <property type="evidence" value="ECO:0007669"/>
    <property type="project" value="TreeGrafter"/>
</dbReference>
<dbReference type="GO" id="GO:0004016">
    <property type="term" value="F:adenylate cyclase activity"/>
    <property type="evidence" value="ECO:0007669"/>
    <property type="project" value="TreeGrafter"/>
</dbReference>
<dbReference type="GO" id="GO:0005886">
    <property type="term" value="C:plasma membrane"/>
    <property type="evidence" value="ECO:0007669"/>
    <property type="project" value="TreeGrafter"/>
</dbReference>
<dbReference type="Pfam" id="PF16214">
    <property type="entry name" value="AC_N"/>
    <property type="match status" value="1"/>
</dbReference>
<evidence type="ECO:0000256" key="2">
    <source>
        <dbReference type="ARBA" id="ARBA00023239"/>
    </source>
</evidence>
<keyword evidence="3" id="KW-0472">Membrane</keyword>
<feature type="transmembrane region" description="Helical" evidence="3">
    <location>
        <begin position="44"/>
        <end position="70"/>
    </location>
</feature>
<dbReference type="InterPro" id="IPR032628">
    <property type="entry name" value="AC_N"/>
</dbReference>
<evidence type="ECO:0000256" key="1">
    <source>
        <dbReference type="ARBA" id="ARBA00022741"/>
    </source>
</evidence>
<evidence type="ECO:0000259" key="4">
    <source>
        <dbReference type="Pfam" id="PF16214"/>
    </source>
</evidence>
<dbReference type="PANTHER" id="PTHR45627">
    <property type="entry name" value="ADENYLATE CYCLASE TYPE 1"/>
    <property type="match status" value="1"/>
</dbReference>
<keyword evidence="1" id="KW-0547">Nucleotide-binding</keyword>
<feature type="transmembrane region" description="Helical" evidence="3">
    <location>
        <begin position="106"/>
        <end position="130"/>
    </location>
</feature>
<protein>
    <recommendedName>
        <fullName evidence="4">Adenylate cyclase N-terminal domain-containing protein</fullName>
    </recommendedName>
</protein>
<dbReference type="GO" id="GO:0000166">
    <property type="term" value="F:nucleotide binding"/>
    <property type="evidence" value="ECO:0007669"/>
    <property type="project" value="UniProtKB-KW"/>
</dbReference>
<accession>A0A0P4WG14</accession>
<evidence type="ECO:0000313" key="5">
    <source>
        <dbReference type="EMBL" id="JAI67729.1"/>
    </source>
</evidence>
<name>A0A0P4WG14_SCYOL</name>
<proteinExistence type="predicted"/>
<feature type="transmembrane region" description="Helical" evidence="3">
    <location>
        <begin position="142"/>
        <end position="169"/>
    </location>
</feature>
<feature type="transmembrane region" description="Helical" evidence="3">
    <location>
        <begin position="76"/>
        <end position="94"/>
    </location>
</feature>
<dbReference type="AlphaFoldDB" id="A0A0P4WG14"/>
<feature type="domain" description="Adenylate cyclase N-terminal" evidence="4">
    <location>
        <begin position="18"/>
        <end position="189"/>
    </location>
</feature>
<keyword evidence="3" id="KW-0812">Transmembrane</keyword>
<dbReference type="GO" id="GO:0007189">
    <property type="term" value="P:adenylate cyclase-activating G protein-coupled receptor signaling pathway"/>
    <property type="evidence" value="ECO:0007669"/>
    <property type="project" value="TreeGrafter"/>
</dbReference>